<evidence type="ECO:0000313" key="2">
    <source>
        <dbReference type="Proteomes" id="UP000245845"/>
    </source>
</evidence>
<dbReference type="AlphaFoldDB" id="A0A2Y9CAK2"/>
<sequence>MAVQQGIEKLLSGNCENYIFPFLWMRNQSEDVLRREIEKISECGIRAVCLESRPHPDFAGPGWWHDFDIVLDEAKKRDMKIWILDDAHFPTGQANGAIPGKYPEHARKYLMMQHTDCVGPIVQATLDIPIMMQKKFTWLDFGRKVEKPLIDRQELLSVTAVRLIDGDMVGNQFIDLSTYVENGKLIWDIPDGIWRICVTFTTYDFGARNEYINYIDQESVHVLVEAIYELHYEHYANEFGKTIVGFFSDEPGFYNVDNFDMGDAIGRKNMALPWCGELQALMPSLLGENWRLKLPLLWLQTEDEMKPAEVRHCYMDAVSRMYEKNFSCQIGKWCEDHNVSYIGHVIEDNNEHSRLGCGAGHYFRAMSGQHMSGIDTIGGQIIPGNAYGARHGVAFIGDGHFYHFALAKLAASCAQTDPKKKGRAMCETFGAYGWNFGVKSMKWLTDYLLLQGVNHFVPHAFSMAEFPDADCPPHFYAGGNNPEFPYFVELMKYTNRMCELFNHGMNVPEVAVLYPGEHDWMTECMYVQEPARELMEHQIDFQIIPVDVLTEQTYYGTSVEQGKLIVNGRMMKALIIPETKILDRRLAYFICDVFEKGLSVIFVNSRPETIEELTAKDNHMLEGIGQCSVVRLDDLPEYLAEIGAGGPVLKKECRNLGYYHYRKEEYDIYFFFNTSLSEDADVDVILPESRTVIQYDAMYRRILPVRQKQEKDGLKIPINLKPYESILLIAGTGIVLELEGESSQINVLDISDKWLFAKIESKGYPDFPEFRSLDKLVPVSSFAPEFSGVMRYEKEIELKNAEKVLFCSEHIYEAAEVFVNGKSAGKRMTPPYQWDISIQSKEGKNKIAVEVVNTPARAVLKNPGLFGPDREILEPSGMFGNIMIKWY</sequence>
<dbReference type="PANTHER" id="PTHR36848:SF2">
    <property type="entry name" value="SECRETED PROTEIN"/>
    <property type="match status" value="1"/>
</dbReference>
<dbReference type="InterPro" id="IPR053161">
    <property type="entry name" value="Ulvan_degrading_GH"/>
</dbReference>
<dbReference type="RefSeq" id="WP_109733004.1">
    <property type="nucleotide sequence ID" value="NZ_BAAACK010000015.1"/>
</dbReference>
<evidence type="ECO:0000313" key="1">
    <source>
        <dbReference type="EMBL" id="PWJ23488.1"/>
    </source>
</evidence>
<comment type="caution">
    <text evidence="1">The sequence shown here is derived from an EMBL/GenBank/DDBJ whole genome shotgun (WGS) entry which is preliminary data.</text>
</comment>
<dbReference type="PANTHER" id="PTHR36848">
    <property type="entry name" value="DNA-BINDING PROTEIN (PUTATIVE SECRETED PROTEIN)-RELATED"/>
    <property type="match status" value="1"/>
</dbReference>
<accession>A0A2Y9CAK2</accession>
<name>A0A2Y9CAK2_9FIRM</name>
<gene>
    <name evidence="1" type="ORF">A8806_114114</name>
</gene>
<protein>
    <submittedName>
        <fullName evidence="1">Alpha-L-rhamnosidase-like protein</fullName>
    </submittedName>
</protein>
<proteinExistence type="predicted"/>
<organism evidence="1 2">
    <name type="scientific">Faecalicatena orotica</name>
    <dbReference type="NCBI Taxonomy" id="1544"/>
    <lineage>
        <taxon>Bacteria</taxon>
        <taxon>Bacillati</taxon>
        <taxon>Bacillota</taxon>
        <taxon>Clostridia</taxon>
        <taxon>Lachnospirales</taxon>
        <taxon>Lachnospiraceae</taxon>
        <taxon>Faecalicatena</taxon>
    </lineage>
</organism>
<dbReference type="InterPro" id="IPR008979">
    <property type="entry name" value="Galactose-bd-like_sf"/>
</dbReference>
<dbReference type="SUPFAM" id="SSF49785">
    <property type="entry name" value="Galactose-binding domain-like"/>
    <property type="match status" value="1"/>
</dbReference>
<keyword evidence="2" id="KW-1185">Reference proteome</keyword>
<dbReference type="OrthoDB" id="9761519at2"/>
<reference evidence="1 2" key="1">
    <citation type="submission" date="2018-05" db="EMBL/GenBank/DDBJ databases">
        <title>The Hungate 1000. A catalogue of reference genomes from the rumen microbiome.</title>
        <authorList>
            <person name="Kelly W."/>
        </authorList>
    </citation>
    <scope>NUCLEOTIDE SEQUENCE [LARGE SCALE GENOMIC DNA]</scope>
    <source>
        <strain evidence="1 2">NLAE-zl-C242</strain>
    </source>
</reference>
<dbReference type="Gene3D" id="2.60.120.260">
    <property type="entry name" value="Galactose-binding domain-like"/>
    <property type="match status" value="1"/>
</dbReference>
<dbReference type="Proteomes" id="UP000245845">
    <property type="component" value="Unassembled WGS sequence"/>
</dbReference>
<dbReference type="EMBL" id="QGDL01000014">
    <property type="protein sequence ID" value="PWJ23488.1"/>
    <property type="molecule type" value="Genomic_DNA"/>
</dbReference>